<protein>
    <recommendedName>
        <fullName evidence="1">C-type lectin domain-containing protein</fullName>
    </recommendedName>
</protein>
<keyword evidence="3" id="KW-1185">Reference proteome</keyword>
<dbReference type="EMBL" id="BMAT01003874">
    <property type="protein sequence ID" value="GFR64028.1"/>
    <property type="molecule type" value="Genomic_DNA"/>
</dbReference>
<gene>
    <name evidence="2" type="ORF">ElyMa_001911500</name>
</gene>
<dbReference type="CDD" id="cd00037">
    <property type="entry name" value="CLECT"/>
    <property type="match status" value="1"/>
</dbReference>
<sequence>MAPDQQLWIQQGCYLSERLQRCRDNHKTPGWTANQNLKTCVRLYGQPKSWPDARSACQAQGGDLVVMKDTQTNSWVNSTFEKT</sequence>
<organism evidence="2 3">
    <name type="scientific">Elysia marginata</name>
    <dbReference type="NCBI Taxonomy" id="1093978"/>
    <lineage>
        <taxon>Eukaryota</taxon>
        <taxon>Metazoa</taxon>
        <taxon>Spiralia</taxon>
        <taxon>Lophotrochozoa</taxon>
        <taxon>Mollusca</taxon>
        <taxon>Gastropoda</taxon>
        <taxon>Heterobranchia</taxon>
        <taxon>Euthyneura</taxon>
        <taxon>Panpulmonata</taxon>
        <taxon>Sacoglossa</taxon>
        <taxon>Placobranchoidea</taxon>
        <taxon>Plakobranchidae</taxon>
        <taxon>Elysia</taxon>
    </lineage>
</organism>
<dbReference type="InterPro" id="IPR016186">
    <property type="entry name" value="C-type_lectin-like/link_sf"/>
</dbReference>
<comment type="caution">
    <text evidence="2">The sequence shown here is derived from an EMBL/GenBank/DDBJ whole genome shotgun (WGS) entry which is preliminary data.</text>
</comment>
<evidence type="ECO:0000313" key="2">
    <source>
        <dbReference type="EMBL" id="GFR64028.1"/>
    </source>
</evidence>
<feature type="domain" description="C-type lectin" evidence="1">
    <location>
        <begin position="47"/>
        <end position="80"/>
    </location>
</feature>
<dbReference type="AlphaFoldDB" id="A0AAV4ESA5"/>
<dbReference type="Pfam" id="PF00059">
    <property type="entry name" value="Lectin_C"/>
    <property type="match status" value="1"/>
</dbReference>
<dbReference type="Gene3D" id="3.10.100.10">
    <property type="entry name" value="Mannose-Binding Protein A, subunit A"/>
    <property type="match status" value="1"/>
</dbReference>
<proteinExistence type="predicted"/>
<reference evidence="2 3" key="1">
    <citation type="journal article" date="2021" name="Elife">
        <title>Chloroplast acquisition without the gene transfer in kleptoplastic sea slugs, Plakobranchus ocellatus.</title>
        <authorList>
            <person name="Maeda T."/>
            <person name="Takahashi S."/>
            <person name="Yoshida T."/>
            <person name="Shimamura S."/>
            <person name="Takaki Y."/>
            <person name="Nagai Y."/>
            <person name="Toyoda A."/>
            <person name="Suzuki Y."/>
            <person name="Arimoto A."/>
            <person name="Ishii H."/>
            <person name="Satoh N."/>
            <person name="Nishiyama T."/>
            <person name="Hasebe M."/>
            <person name="Maruyama T."/>
            <person name="Minagawa J."/>
            <person name="Obokata J."/>
            <person name="Shigenobu S."/>
        </authorList>
    </citation>
    <scope>NUCLEOTIDE SEQUENCE [LARGE SCALE GENOMIC DNA]</scope>
</reference>
<dbReference type="SUPFAM" id="SSF56436">
    <property type="entry name" value="C-type lectin-like"/>
    <property type="match status" value="1"/>
</dbReference>
<evidence type="ECO:0000259" key="1">
    <source>
        <dbReference type="Pfam" id="PF00059"/>
    </source>
</evidence>
<accession>A0AAV4ESA5</accession>
<dbReference type="InterPro" id="IPR001304">
    <property type="entry name" value="C-type_lectin-like"/>
</dbReference>
<evidence type="ECO:0000313" key="3">
    <source>
        <dbReference type="Proteomes" id="UP000762676"/>
    </source>
</evidence>
<dbReference type="InterPro" id="IPR016187">
    <property type="entry name" value="CTDL_fold"/>
</dbReference>
<dbReference type="Proteomes" id="UP000762676">
    <property type="component" value="Unassembled WGS sequence"/>
</dbReference>
<name>A0AAV4ESA5_9GAST</name>